<dbReference type="InterPro" id="IPR016130">
    <property type="entry name" value="Tyr_Pase_AS"/>
</dbReference>
<dbReference type="EC" id="3.1.3.67" evidence="1"/>
<keyword evidence="8" id="KW-1185">Reference proteome</keyword>
<sequence length="509" mass="56901">MDARVRPQVESSATYPLTSHDRHPFYGESWQVHEISILKQVLICAMLLMITNLYRAVIATSGPSSTYPKRAYRNPTEDLVSFLDSKHGEDWSIFEFRAEGTGYPDDEVYGRVHHFPWPDHHPPPFALIPSLMASMRNWINGEGKSRRVAVVHCKAGKGRSGTVACSYLISEQSWSAEDAMKQFTERRMRAGFGAGVSIPSQVRWVNYVERWKNVFNKIYVERPVEILEIHIWGLRKGLKIDVEGYVDEGRKIKRFHRFGKDEFFYQNGGAALKDASSSSASSGEEEKEKGTGKQGGSSSSKSSTPDKPAPDITEPEPVTEAAWSALASSPTDSTDNVVLRPKKPVVVPTSDVNIDFERRAVVSYTDWSMITSVGHVWFNAYFEGGYDHDSGVFEIDWDAMDGIKGTSRKGIRSLERLKVVWRYYKPAEEEPSEGKEPEAGVPGAPPPGKVISEPGPGEEVSEGHAADWRGQDDDVEGEEDRELLEPRREQGENEKKENDSTAAPSTVKE</sequence>
<dbReference type="SMART" id="SM00404">
    <property type="entry name" value="PTPc_motif"/>
    <property type="match status" value="1"/>
</dbReference>
<dbReference type="InterPro" id="IPR029023">
    <property type="entry name" value="Tensin_phosphatase"/>
</dbReference>
<organism evidence="8">
    <name type="scientific">Arthroderma gypseum (strain ATCC MYA-4604 / CBS 118893)</name>
    <name type="common">Microsporum gypseum</name>
    <dbReference type="NCBI Taxonomy" id="535722"/>
    <lineage>
        <taxon>Eukaryota</taxon>
        <taxon>Fungi</taxon>
        <taxon>Dikarya</taxon>
        <taxon>Ascomycota</taxon>
        <taxon>Pezizomycotina</taxon>
        <taxon>Eurotiomycetes</taxon>
        <taxon>Eurotiomycetidae</taxon>
        <taxon>Onygenales</taxon>
        <taxon>Arthrodermataceae</taxon>
        <taxon>Nannizzia</taxon>
    </lineage>
</organism>
<dbReference type="EMBL" id="DS989823">
    <property type="protein sequence ID" value="EFQ99498.1"/>
    <property type="molecule type" value="Genomic_DNA"/>
</dbReference>
<dbReference type="PROSITE" id="PS00383">
    <property type="entry name" value="TYR_PHOSPHATASE_1"/>
    <property type="match status" value="1"/>
</dbReference>
<dbReference type="GO" id="GO:0042995">
    <property type="term" value="C:cell projection"/>
    <property type="evidence" value="ECO:0007669"/>
    <property type="project" value="TreeGrafter"/>
</dbReference>
<evidence type="ECO:0000259" key="6">
    <source>
        <dbReference type="PROSITE" id="PS51181"/>
    </source>
</evidence>
<dbReference type="CDD" id="cd14497">
    <property type="entry name" value="PTP_PTEN-like"/>
    <property type="match status" value="1"/>
</dbReference>
<dbReference type="PANTHER" id="PTHR12305:SF81">
    <property type="entry name" value="PHOSPHATIDYLINOSITOL 3,4,5-TRISPHOSPHATE 3-PHOSPHATASE AND DUAL-SPECIFICITY PROTEIN PHOSPHATASE PTEN"/>
    <property type="match status" value="1"/>
</dbReference>
<feature type="compositionally biased region" description="Basic and acidic residues" evidence="3">
    <location>
        <begin position="461"/>
        <end position="472"/>
    </location>
</feature>
<feature type="compositionally biased region" description="Low complexity" evidence="3">
    <location>
        <begin position="449"/>
        <end position="458"/>
    </location>
</feature>
<dbReference type="GO" id="GO:0016314">
    <property type="term" value="F:phosphatidylinositol-3,4,5-trisphosphate 3-phosphatase activity"/>
    <property type="evidence" value="ECO:0007669"/>
    <property type="project" value="UniProtKB-EC"/>
</dbReference>
<dbReference type="OrthoDB" id="16692at2759"/>
<dbReference type="SUPFAM" id="SSF52799">
    <property type="entry name" value="(Phosphotyrosine protein) phosphatases II"/>
    <property type="match status" value="1"/>
</dbReference>
<feature type="domain" description="Tyrosine-protein phosphatase" evidence="4">
    <location>
        <begin position="1"/>
        <end position="163"/>
    </location>
</feature>
<dbReference type="InterPro" id="IPR000387">
    <property type="entry name" value="Tyr_Pase_dom"/>
</dbReference>
<feature type="compositionally biased region" description="Basic and acidic residues" evidence="3">
    <location>
        <begin position="483"/>
        <end position="499"/>
    </location>
</feature>
<dbReference type="Gene3D" id="3.90.190.10">
    <property type="entry name" value="Protein tyrosine phosphatase superfamily"/>
    <property type="match status" value="1"/>
</dbReference>
<dbReference type="PANTHER" id="PTHR12305">
    <property type="entry name" value="PHOSPHATASE WITH HOMOLOGY TO TENSIN"/>
    <property type="match status" value="1"/>
</dbReference>
<dbReference type="GO" id="GO:0005829">
    <property type="term" value="C:cytosol"/>
    <property type="evidence" value="ECO:0007669"/>
    <property type="project" value="TreeGrafter"/>
</dbReference>
<keyword evidence="2" id="KW-0378">Hydrolase</keyword>
<dbReference type="OMA" id="YPKRAYR"/>
<feature type="domain" description="Tyrosine specific protein phosphatases" evidence="5">
    <location>
        <begin position="129"/>
        <end position="187"/>
    </location>
</feature>
<proteinExistence type="predicted"/>
<dbReference type="eggNOG" id="KOG2283">
    <property type="taxonomic scope" value="Eukaryota"/>
</dbReference>
<gene>
    <name evidence="7" type="ORF">MGYG_08983</name>
</gene>
<evidence type="ECO:0000259" key="4">
    <source>
        <dbReference type="PROSITE" id="PS50055"/>
    </source>
</evidence>
<dbReference type="PROSITE" id="PS50055">
    <property type="entry name" value="TYR_PHOSPHATASE_PTP"/>
    <property type="match status" value="1"/>
</dbReference>
<feature type="compositionally biased region" description="Basic and acidic residues" evidence="3">
    <location>
        <begin position="427"/>
        <end position="438"/>
    </location>
</feature>
<dbReference type="InParanoid" id="E4UMY4"/>
<dbReference type="InterPro" id="IPR000242">
    <property type="entry name" value="PTP_cat"/>
</dbReference>
<dbReference type="InterPro" id="IPR051281">
    <property type="entry name" value="Dual-spec_lipid-protein_phosph"/>
</dbReference>
<evidence type="ECO:0000256" key="1">
    <source>
        <dbReference type="ARBA" id="ARBA00013015"/>
    </source>
</evidence>
<accession>E4UMY4</accession>
<feature type="region of interest" description="Disordered" evidence="3">
    <location>
        <begin position="427"/>
        <end position="509"/>
    </location>
</feature>
<dbReference type="PROSITE" id="PS51181">
    <property type="entry name" value="PPASE_TENSIN"/>
    <property type="match status" value="1"/>
</dbReference>
<evidence type="ECO:0000313" key="8">
    <source>
        <dbReference type="Proteomes" id="UP000002669"/>
    </source>
</evidence>
<feature type="domain" description="Phosphatase tensin-type" evidence="6">
    <location>
        <begin position="39"/>
        <end position="215"/>
    </location>
</feature>
<dbReference type="GO" id="GO:0005634">
    <property type="term" value="C:nucleus"/>
    <property type="evidence" value="ECO:0007669"/>
    <property type="project" value="TreeGrafter"/>
</dbReference>
<dbReference type="VEuPathDB" id="FungiDB:MGYG_08983"/>
<name>E4UMY4_ARTGP</name>
<dbReference type="PROSITE" id="PS50056">
    <property type="entry name" value="TYR_PHOSPHATASE_2"/>
    <property type="match status" value="1"/>
</dbReference>
<dbReference type="GO" id="GO:0046856">
    <property type="term" value="P:phosphatidylinositol dephosphorylation"/>
    <property type="evidence" value="ECO:0007669"/>
    <property type="project" value="TreeGrafter"/>
</dbReference>
<feature type="compositionally biased region" description="Acidic residues" evidence="3">
    <location>
        <begin position="473"/>
        <end position="482"/>
    </location>
</feature>
<dbReference type="InterPro" id="IPR000340">
    <property type="entry name" value="Dual-sp_phosphatase_cat-dom"/>
</dbReference>
<dbReference type="GO" id="GO:0043491">
    <property type="term" value="P:phosphatidylinositol 3-kinase/protein kinase B signal transduction"/>
    <property type="evidence" value="ECO:0007669"/>
    <property type="project" value="TreeGrafter"/>
</dbReference>
<dbReference type="GeneID" id="10030283"/>
<dbReference type="Pfam" id="PF00782">
    <property type="entry name" value="DSPc"/>
    <property type="match status" value="1"/>
</dbReference>
<feature type="compositionally biased region" description="Polar residues" evidence="3">
    <location>
        <begin position="500"/>
        <end position="509"/>
    </location>
</feature>
<evidence type="ECO:0000313" key="7">
    <source>
        <dbReference type="EMBL" id="EFQ99498.1"/>
    </source>
</evidence>
<dbReference type="STRING" id="535722.E4UMY4"/>
<evidence type="ECO:0000256" key="3">
    <source>
        <dbReference type="SAM" id="MobiDB-lite"/>
    </source>
</evidence>
<dbReference type="InterPro" id="IPR029021">
    <property type="entry name" value="Prot-tyrosine_phosphatase-like"/>
</dbReference>
<dbReference type="Proteomes" id="UP000002669">
    <property type="component" value="Unassembled WGS sequence"/>
</dbReference>
<reference evidence="8" key="1">
    <citation type="journal article" date="2012" name="MBio">
        <title>Comparative genome analysis of Trichophyton rubrum and related dermatophytes reveals candidate genes involved in infection.</title>
        <authorList>
            <person name="Martinez D.A."/>
            <person name="Oliver B.G."/>
            <person name="Graeser Y."/>
            <person name="Goldberg J.M."/>
            <person name="Li W."/>
            <person name="Martinez-Rossi N.M."/>
            <person name="Monod M."/>
            <person name="Shelest E."/>
            <person name="Barton R.C."/>
            <person name="Birch E."/>
            <person name="Brakhage A.A."/>
            <person name="Chen Z."/>
            <person name="Gurr S.J."/>
            <person name="Heiman D."/>
            <person name="Heitman J."/>
            <person name="Kosti I."/>
            <person name="Rossi A."/>
            <person name="Saif S."/>
            <person name="Samalova M."/>
            <person name="Saunders C.W."/>
            <person name="Shea T."/>
            <person name="Summerbell R.C."/>
            <person name="Xu J."/>
            <person name="Young S."/>
            <person name="Zeng Q."/>
            <person name="Birren B.W."/>
            <person name="Cuomo C.A."/>
            <person name="White T.C."/>
        </authorList>
    </citation>
    <scope>NUCLEOTIDE SEQUENCE [LARGE SCALE GENOMIC DNA]</scope>
    <source>
        <strain evidence="8">ATCC MYA-4604 / CBS 118893</strain>
    </source>
</reference>
<protein>
    <recommendedName>
        <fullName evidence="1">phosphatidylinositol-3,4,5-trisphosphate 3-phosphatase</fullName>
        <ecNumber evidence="1">3.1.3.67</ecNumber>
    </recommendedName>
</protein>
<dbReference type="GO" id="GO:0051896">
    <property type="term" value="P:regulation of phosphatidylinositol 3-kinase/protein kinase B signal transduction"/>
    <property type="evidence" value="ECO:0007669"/>
    <property type="project" value="TreeGrafter"/>
</dbReference>
<dbReference type="RefSeq" id="XP_003174981.1">
    <property type="nucleotide sequence ID" value="XM_003174933.1"/>
</dbReference>
<evidence type="ECO:0000256" key="2">
    <source>
        <dbReference type="ARBA" id="ARBA00022801"/>
    </source>
</evidence>
<dbReference type="GO" id="GO:0004725">
    <property type="term" value="F:protein tyrosine phosphatase activity"/>
    <property type="evidence" value="ECO:0007669"/>
    <property type="project" value="InterPro"/>
</dbReference>
<dbReference type="GO" id="GO:0005886">
    <property type="term" value="C:plasma membrane"/>
    <property type="evidence" value="ECO:0007669"/>
    <property type="project" value="TreeGrafter"/>
</dbReference>
<dbReference type="HOGENOM" id="CLU_020105_4_2_1"/>
<dbReference type="InterPro" id="IPR003595">
    <property type="entry name" value="Tyr_Pase_cat"/>
</dbReference>
<evidence type="ECO:0000259" key="5">
    <source>
        <dbReference type="PROSITE" id="PS50056"/>
    </source>
</evidence>
<feature type="region of interest" description="Disordered" evidence="3">
    <location>
        <begin position="274"/>
        <end position="315"/>
    </location>
</feature>
<dbReference type="AlphaFoldDB" id="E4UMY4"/>